<sequence length="312" mass="35033">MALTIFALFSGLISINAHALANDHPGFFITPDMQFDYAQTLFDQKDFIAAQVEFKRFIHFFPTDPRHDRAGYTAGVALFRSGQYYEAAKRFDKIIRQSKNIDTPWTRQSSFMQSQAFEAMGNTGYAQVVLQNHLKLTRDTDTKDRIYLELARMHIQNTASPGKDELDSARKNLMLVSPEKQREYKVTKQLAAIDNAVNAPTKSPVLAGILAIIPGGGMLYCERSKDAFISFCFNTGLIWAAYTAFDHDNPALGGVITFVETGFYSGNIYGSITAAHKYNKAARINILNKTFNFKPGFDPVNKSFFLKLTHGF</sequence>
<feature type="signal peptide" evidence="1">
    <location>
        <begin position="1"/>
        <end position="19"/>
    </location>
</feature>
<evidence type="ECO:0008006" key="4">
    <source>
        <dbReference type="Google" id="ProtNLM"/>
    </source>
</evidence>
<accession>A0A850SX11</accession>
<gene>
    <name evidence="2" type="ORF">HXW94_06715</name>
</gene>
<keyword evidence="3" id="KW-1185">Reference proteome</keyword>
<name>A0A850SX11_9BACT</name>
<organism evidence="2 3">
    <name type="scientific">Desulfobacter latus</name>
    <dbReference type="NCBI Taxonomy" id="2292"/>
    <lineage>
        <taxon>Bacteria</taxon>
        <taxon>Pseudomonadati</taxon>
        <taxon>Thermodesulfobacteriota</taxon>
        <taxon>Desulfobacteria</taxon>
        <taxon>Desulfobacterales</taxon>
        <taxon>Desulfobacteraceae</taxon>
        <taxon>Desulfobacter</taxon>
    </lineage>
</organism>
<dbReference type="Proteomes" id="UP000553343">
    <property type="component" value="Unassembled WGS sequence"/>
</dbReference>
<evidence type="ECO:0000313" key="3">
    <source>
        <dbReference type="Proteomes" id="UP000553343"/>
    </source>
</evidence>
<proteinExistence type="predicted"/>
<comment type="caution">
    <text evidence="2">The sequence shown here is derived from an EMBL/GenBank/DDBJ whole genome shotgun (WGS) entry which is preliminary data.</text>
</comment>
<dbReference type="InterPro" id="IPR011990">
    <property type="entry name" value="TPR-like_helical_dom_sf"/>
</dbReference>
<protein>
    <recommendedName>
        <fullName evidence="4">Tetratricopeptide repeat protein</fullName>
    </recommendedName>
</protein>
<dbReference type="EMBL" id="JACADJ010000015">
    <property type="protein sequence ID" value="NWH04680.1"/>
    <property type="molecule type" value="Genomic_DNA"/>
</dbReference>
<feature type="chain" id="PRO_5032449529" description="Tetratricopeptide repeat protein" evidence="1">
    <location>
        <begin position="20"/>
        <end position="312"/>
    </location>
</feature>
<reference evidence="2 3" key="1">
    <citation type="submission" date="2020-06" db="EMBL/GenBank/DDBJ databases">
        <title>High-quality draft genome of sulfate reducer Desulfobacter latus type strain AcrS2 isolated from marine sediment.</title>
        <authorList>
            <person name="Hoppe M."/>
            <person name="Larsen C.K."/>
            <person name="Marshall I.P.G."/>
            <person name="Schramm A."/>
            <person name="Marietou A.G."/>
        </authorList>
    </citation>
    <scope>NUCLEOTIDE SEQUENCE [LARGE SCALE GENOMIC DNA]</scope>
    <source>
        <strain evidence="2 3">AcRS2</strain>
    </source>
</reference>
<keyword evidence="1" id="KW-0732">Signal</keyword>
<dbReference type="Gene3D" id="1.25.40.10">
    <property type="entry name" value="Tetratricopeptide repeat domain"/>
    <property type="match status" value="1"/>
</dbReference>
<dbReference type="SUPFAM" id="SSF48452">
    <property type="entry name" value="TPR-like"/>
    <property type="match status" value="1"/>
</dbReference>
<evidence type="ECO:0000313" key="2">
    <source>
        <dbReference type="EMBL" id="NWH04680.1"/>
    </source>
</evidence>
<dbReference type="AlphaFoldDB" id="A0A850SX11"/>
<evidence type="ECO:0000256" key="1">
    <source>
        <dbReference type="SAM" id="SignalP"/>
    </source>
</evidence>